<reference evidence="9 10" key="1">
    <citation type="journal article" date="2019" name="Int. J. Syst. Evol. Microbiol.">
        <title>The Global Catalogue of Microorganisms (GCM) 10K type strain sequencing project: providing services to taxonomists for standard genome sequencing and annotation.</title>
        <authorList>
            <consortium name="The Broad Institute Genomics Platform"/>
            <consortium name="The Broad Institute Genome Sequencing Center for Infectious Disease"/>
            <person name="Wu L."/>
            <person name="Ma J."/>
        </authorList>
    </citation>
    <scope>NUCLEOTIDE SEQUENCE [LARGE SCALE GENOMIC DNA]</scope>
    <source>
        <strain evidence="9 10">JCM 15933</strain>
    </source>
</reference>
<comment type="subcellular location">
    <subcellularLocation>
        <location evidence="1 7">Cell membrane</location>
        <topology evidence="1 7">Multi-pass membrane protein</topology>
    </subcellularLocation>
</comment>
<dbReference type="EMBL" id="BAAAQD010000010">
    <property type="protein sequence ID" value="GAA1528822.1"/>
    <property type="molecule type" value="Genomic_DNA"/>
</dbReference>
<dbReference type="PANTHER" id="PTHR32243:SF18">
    <property type="entry name" value="INNER MEMBRANE ABC TRANSPORTER PERMEASE PROTEIN YCJP"/>
    <property type="match status" value="1"/>
</dbReference>
<dbReference type="Proteomes" id="UP001501470">
    <property type="component" value="Unassembled WGS sequence"/>
</dbReference>
<evidence type="ECO:0000256" key="1">
    <source>
        <dbReference type="ARBA" id="ARBA00004651"/>
    </source>
</evidence>
<dbReference type="Gene3D" id="1.10.3720.10">
    <property type="entry name" value="MetI-like"/>
    <property type="match status" value="1"/>
</dbReference>
<comment type="caution">
    <text evidence="9">The sequence shown here is derived from an EMBL/GenBank/DDBJ whole genome shotgun (WGS) entry which is preliminary data.</text>
</comment>
<dbReference type="PANTHER" id="PTHR32243">
    <property type="entry name" value="MALTOSE TRANSPORT SYSTEM PERMEASE-RELATED"/>
    <property type="match status" value="1"/>
</dbReference>
<dbReference type="PROSITE" id="PS50928">
    <property type="entry name" value="ABC_TM1"/>
    <property type="match status" value="1"/>
</dbReference>
<evidence type="ECO:0000256" key="5">
    <source>
        <dbReference type="ARBA" id="ARBA00022989"/>
    </source>
</evidence>
<keyword evidence="5 7" id="KW-1133">Transmembrane helix</keyword>
<feature type="transmembrane region" description="Helical" evidence="7">
    <location>
        <begin position="63"/>
        <end position="85"/>
    </location>
</feature>
<evidence type="ECO:0000256" key="2">
    <source>
        <dbReference type="ARBA" id="ARBA00022448"/>
    </source>
</evidence>
<dbReference type="InterPro" id="IPR050901">
    <property type="entry name" value="BP-dep_ABC_trans_perm"/>
</dbReference>
<sequence>MQAVVIAVLLVFVLTPVLYMLFASVNDDLAVARGAFWPKSLHLDNYSKIWSTVDLGAGLGNSVVVAGSVAVVSALVAVATAYVLVRFQFLGRGLILRGLLALQSIPGTLMLLPVFVLFANLSAVLGVQVIGTRWALFVTYLTFALPFSTWVMVTYLRGLPAELDEAARLDGASSWRILRSIIIPLSWPGLVVASIFAFLLGWNDVLFASVMTNPDSRTVAVALQVFGATQEGGAIPVYGQLMASALICALPVVVLYLVFQRFLVGGLTAGGVK</sequence>
<feature type="transmembrane region" description="Helical" evidence="7">
    <location>
        <begin position="134"/>
        <end position="156"/>
    </location>
</feature>
<dbReference type="CDD" id="cd06261">
    <property type="entry name" value="TM_PBP2"/>
    <property type="match status" value="1"/>
</dbReference>
<keyword evidence="6 7" id="KW-0472">Membrane</keyword>
<feature type="transmembrane region" description="Helical" evidence="7">
    <location>
        <begin position="177"/>
        <end position="202"/>
    </location>
</feature>
<evidence type="ECO:0000256" key="6">
    <source>
        <dbReference type="ARBA" id="ARBA00023136"/>
    </source>
</evidence>
<dbReference type="InterPro" id="IPR000515">
    <property type="entry name" value="MetI-like"/>
</dbReference>
<keyword evidence="2 7" id="KW-0813">Transport</keyword>
<organism evidence="9 10">
    <name type="scientific">Dactylosporangium maewongense</name>
    <dbReference type="NCBI Taxonomy" id="634393"/>
    <lineage>
        <taxon>Bacteria</taxon>
        <taxon>Bacillati</taxon>
        <taxon>Actinomycetota</taxon>
        <taxon>Actinomycetes</taxon>
        <taxon>Micromonosporales</taxon>
        <taxon>Micromonosporaceae</taxon>
        <taxon>Dactylosporangium</taxon>
    </lineage>
</organism>
<accession>A0ABN2AW49</accession>
<proteinExistence type="inferred from homology"/>
<protein>
    <submittedName>
        <fullName evidence="9">Carbohydrate ABC transporter permease</fullName>
    </submittedName>
</protein>
<evidence type="ECO:0000313" key="10">
    <source>
        <dbReference type="Proteomes" id="UP001501470"/>
    </source>
</evidence>
<evidence type="ECO:0000256" key="4">
    <source>
        <dbReference type="ARBA" id="ARBA00022692"/>
    </source>
</evidence>
<evidence type="ECO:0000256" key="7">
    <source>
        <dbReference type="RuleBase" id="RU363032"/>
    </source>
</evidence>
<evidence type="ECO:0000313" key="9">
    <source>
        <dbReference type="EMBL" id="GAA1528822.1"/>
    </source>
</evidence>
<dbReference type="SUPFAM" id="SSF161098">
    <property type="entry name" value="MetI-like"/>
    <property type="match status" value="1"/>
</dbReference>
<feature type="transmembrane region" description="Helical" evidence="7">
    <location>
        <begin position="105"/>
        <end position="128"/>
    </location>
</feature>
<gene>
    <name evidence="9" type="ORF">GCM10009827_052550</name>
</gene>
<keyword evidence="4 7" id="KW-0812">Transmembrane</keyword>
<dbReference type="InterPro" id="IPR035906">
    <property type="entry name" value="MetI-like_sf"/>
</dbReference>
<name>A0ABN2AW49_9ACTN</name>
<feature type="domain" description="ABC transmembrane type-1" evidence="8">
    <location>
        <begin position="59"/>
        <end position="259"/>
    </location>
</feature>
<keyword evidence="10" id="KW-1185">Reference proteome</keyword>
<evidence type="ECO:0000259" key="8">
    <source>
        <dbReference type="PROSITE" id="PS50928"/>
    </source>
</evidence>
<comment type="similarity">
    <text evidence="7">Belongs to the binding-protein-dependent transport system permease family.</text>
</comment>
<dbReference type="Pfam" id="PF00528">
    <property type="entry name" value="BPD_transp_1"/>
    <property type="match status" value="1"/>
</dbReference>
<keyword evidence="3" id="KW-1003">Cell membrane</keyword>
<evidence type="ECO:0000256" key="3">
    <source>
        <dbReference type="ARBA" id="ARBA00022475"/>
    </source>
</evidence>
<feature type="transmembrane region" description="Helical" evidence="7">
    <location>
        <begin position="237"/>
        <end position="259"/>
    </location>
</feature>